<evidence type="ECO:0000259" key="4">
    <source>
        <dbReference type="PROSITE" id="PS01124"/>
    </source>
</evidence>
<sequence>MISSISIRNHYSTELARCINETIILIPLGDPCKLFLNGAVVTIENGIIINNADLYQLLDVHNLIEIKIPLPLFMTRDAYLVNAYFDFNRIKHIDQFKNMILQELHKDFSKEAHLTSYISKIIDYLIKEAKVPLKDIYLPQLHTKHPLLNKIIQYIHKNIFETLTTQKISKAFYISQSYISILFTKVLNINFKYYTTSLKIALSLYDLAQDNKNIYDIAAKYSFKNVSTYTKHFKYYVNMPPKRYIYLFRCGEFDIPYQPKTDHIVLSKHISEFYKHTTSNNEAVNDIDLTHIKYNHYFKDPYIVVELENMYDLLNFKRNNIESIIYSQFSKVILLIKNINFDFINNLAMQKLFNTIEFLTRKHCHLTFKITNISSFQSFNYYILQAFNTSLSYIHCLNSISLLFELTSHSINKTNHLVKRLQKQYSNLKLGICVDDIILTKLTLSDMITTITAFDVDYYYINLDFIELGTQLKQKSKQNNEQYNLRESIILFINRMTNAYSQKLIFNNITHHALRRYFNNFNCESHILLLHLLIDLNQKIGGLGYPYYSNDKNRLMLIGSHQSTMPIVHIYNLLQPFINQHVMLHSCGMVSKINNHYHLLLFTNLIRDPSQSSIIVNIYHHYSNDFPIFTRLLNQNHGIITNMISADLNLNSIEPSLLTQINKANHPLAKLSLHNHNQAIIYALSNSSIQYVVIPPN</sequence>
<keyword evidence="3" id="KW-0804">Transcription</keyword>
<comment type="caution">
    <text evidence="5">The sequence shown here is derived from an EMBL/GenBank/DDBJ whole genome shotgun (WGS) entry which is preliminary data.</text>
</comment>
<feature type="domain" description="HTH araC/xylS-type" evidence="4">
    <location>
        <begin position="149"/>
        <end position="247"/>
    </location>
</feature>
<keyword evidence="2" id="KW-0238">DNA-binding</keyword>
<evidence type="ECO:0000256" key="3">
    <source>
        <dbReference type="ARBA" id="ARBA00023163"/>
    </source>
</evidence>
<dbReference type="Gene3D" id="1.10.10.60">
    <property type="entry name" value="Homeodomain-like"/>
    <property type="match status" value="2"/>
</dbReference>
<protein>
    <submittedName>
        <fullName evidence="5">AraC family transcriptional regulator</fullName>
    </submittedName>
</protein>
<dbReference type="PANTHER" id="PTHR43280">
    <property type="entry name" value="ARAC-FAMILY TRANSCRIPTIONAL REGULATOR"/>
    <property type="match status" value="1"/>
</dbReference>
<proteinExistence type="predicted"/>
<keyword evidence="1" id="KW-0805">Transcription regulation</keyword>
<dbReference type="InterPro" id="IPR009057">
    <property type="entry name" value="Homeodomain-like_sf"/>
</dbReference>
<evidence type="ECO:0000313" key="5">
    <source>
        <dbReference type="EMBL" id="PTI77534.1"/>
    </source>
</evidence>
<dbReference type="PANTHER" id="PTHR43280:SF2">
    <property type="entry name" value="HTH-TYPE TRANSCRIPTIONAL REGULATOR EXSA"/>
    <property type="match status" value="1"/>
</dbReference>
<dbReference type="EMBL" id="PZFQ01000002">
    <property type="protein sequence ID" value="PTI77534.1"/>
    <property type="molecule type" value="Genomic_DNA"/>
</dbReference>
<dbReference type="GO" id="GO:0043565">
    <property type="term" value="F:sequence-specific DNA binding"/>
    <property type="evidence" value="ECO:0007669"/>
    <property type="project" value="InterPro"/>
</dbReference>
<gene>
    <name evidence="5" type="ORF">BU058_00920</name>
</gene>
<reference evidence="5 6" key="1">
    <citation type="journal article" date="2016" name="Front. Microbiol.">
        <title>Comprehensive Phylogenetic Analysis of Bovine Non-aureus Staphylococci Species Based on Whole-Genome Sequencing.</title>
        <authorList>
            <person name="Naushad S."/>
            <person name="Barkema H.W."/>
            <person name="Luby C."/>
            <person name="Condas L.A."/>
            <person name="Nobrega D.B."/>
            <person name="Carson D.A."/>
            <person name="De Buck J."/>
        </authorList>
    </citation>
    <scope>NUCLEOTIDE SEQUENCE [LARGE SCALE GENOMIC DNA]</scope>
    <source>
        <strain evidence="5 6">SNUC 1231</strain>
    </source>
</reference>
<dbReference type="PROSITE" id="PS01124">
    <property type="entry name" value="HTH_ARAC_FAMILY_2"/>
    <property type="match status" value="1"/>
</dbReference>
<dbReference type="SMART" id="SM00342">
    <property type="entry name" value="HTH_ARAC"/>
    <property type="match status" value="1"/>
</dbReference>
<dbReference type="AlphaFoldDB" id="A0A9Q6MWC9"/>
<evidence type="ECO:0000256" key="1">
    <source>
        <dbReference type="ARBA" id="ARBA00023015"/>
    </source>
</evidence>
<dbReference type="Pfam" id="PF12833">
    <property type="entry name" value="HTH_18"/>
    <property type="match status" value="1"/>
</dbReference>
<dbReference type="InterPro" id="IPR018060">
    <property type="entry name" value="HTH_AraC"/>
</dbReference>
<accession>A0A9Q6MWC9</accession>
<organism evidence="5 6">
    <name type="scientific">Staphylococcus succinus</name>
    <dbReference type="NCBI Taxonomy" id="61015"/>
    <lineage>
        <taxon>Bacteria</taxon>
        <taxon>Bacillati</taxon>
        <taxon>Bacillota</taxon>
        <taxon>Bacilli</taxon>
        <taxon>Bacillales</taxon>
        <taxon>Staphylococcaceae</taxon>
        <taxon>Staphylococcus</taxon>
    </lineage>
</organism>
<evidence type="ECO:0000313" key="6">
    <source>
        <dbReference type="Proteomes" id="UP000241960"/>
    </source>
</evidence>
<dbReference type="SUPFAM" id="SSF46689">
    <property type="entry name" value="Homeodomain-like"/>
    <property type="match status" value="1"/>
</dbReference>
<evidence type="ECO:0000256" key="2">
    <source>
        <dbReference type="ARBA" id="ARBA00023125"/>
    </source>
</evidence>
<dbReference type="Proteomes" id="UP000241960">
    <property type="component" value="Unassembled WGS sequence"/>
</dbReference>
<name>A0A9Q6MWC9_9STAP</name>
<dbReference type="GO" id="GO:0003700">
    <property type="term" value="F:DNA-binding transcription factor activity"/>
    <property type="evidence" value="ECO:0007669"/>
    <property type="project" value="InterPro"/>
</dbReference>
<dbReference type="RefSeq" id="WP_107544744.1">
    <property type="nucleotide sequence ID" value="NZ_PZFQ01000002.1"/>
</dbReference>